<dbReference type="Proteomes" id="UP001210211">
    <property type="component" value="Unassembled WGS sequence"/>
</dbReference>
<name>A0AAD5ZSI7_9POAL</name>
<keyword evidence="5" id="KW-1185">Reference proteome</keyword>
<dbReference type="PANTHER" id="PTHR31614">
    <property type="entry name" value="PROTEIN DOWNSTREAM OF FLC-RELATED"/>
    <property type="match status" value="1"/>
</dbReference>
<dbReference type="GO" id="GO:0005615">
    <property type="term" value="C:extracellular space"/>
    <property type="evidence" value="ECO:0007669"/>
    <property type="project" value="InterPro"/>
</dbReference>
<accession>A0AAD5ZSI7</accession>
<dbReference type="EMBL" id="JAMRDG010000001">
    <property type="protein sequence ID" value="KAJ3703186.1"/>
    <property type="molecule type" value="Genomic_DNA"/>
</dbReference>
<feature type="chain" id="PRO_5041935848" evidence="3">
    <location>
        <begin position="24"/>
        <end position="159"/>
    </location>
</feature>
<sequence>MAKLPLLALMALCTFASVALVNAVEFNIEGRVYCDTCRAGFETNVTEDIVGAKVRLECKGYKSGVLVYSVDGVTNSTGKYKIVAHDNHVDQICEVALVESPRPDCKEIFKNRSRAPVMLSDDNGISSFNRYPNSLGFLKDKPLDICGAIMKLYQPAEEY</sequence>
<dbReference type="AlphaFoldDB" id="A0AAD5ZSI7"/>
<proteinExistence type="inferred from homology"/>
<evidence type="ECO:0000256" key="3">
    <source>
        <dbReference type="SAM" id="SignalP"/>
    </source>
</evidence>
<protein>
    <submittedName>
        <fullName evidence="4">Uncharacterized protein</fullName>
    </submittedName>
</protein>
<evidence type="ECO:0000256" key="1">
    <source>
        <dbReference type="ARBA" id="ARBA00010049"/>
    </source>
</evidence>
<comment type="caution">
    <text evidence="4">The sequence shown here is derived from an EMBL/GenBank/DDBJ whole genome shotgun (WGS) entry which is preliminary data.</text>
</comment>
<organism evidence="4 5">
    <name type="scientific">Rhynchospora tenuis</name>
    <dbReference type="NCBI Taxonomy" id="198213"/>
    <lineage>
        <taxon>Eukaryota</taxon>
        <taxon>Viridiplantae</taxon>
        <taxon>Streptophyta</taxon>
        <taxon>Embryophyta</taxon>
        <taxon>Tracheophyta</taxon>
        <taxon>Spermatophyta</taxon>
        <taxon>Magnoliopsida</taxon>
        <taxon>Liliopsida</taxon>
        <taxon>Poales</taxon>
        <taxon>Cyperaceae</taxon>
        <taxon>Cyperoideae</taxon>
        <taxon>Rhynchosporeae</taxon>
        <taxon>Rhynchospora</taxon>
    </lineage>
</organism>
<evidence type="ECO:0000313" key="5">
    <source>
        <dbReference type="Proteomes" id="UP001210211"/>
    </source>
</evidence>
<dbReference type="Pfam" id="PF01190">
    <property type="entry name" value="Pollen_Ole_e_1"/>
    <property type="match status" value="1"/>
</dbReference>
<keyword evidence="2" id="KW-1015">Disulfide bond</keyword>
<dbReference type="InterPro" id="IPR006041">
    <property type="entry name" value="Pollen_Ole_e1_allergen"/>
</dbReference>
<dbReference type="InterPro" id="IPR006040">
    <property type="entry name" value="Allergen_Ole_e_I_CS"/>
</dbReference>
<dbReference type="PROSITE" id="PS00925">
    <property type="entry name" value="OLEEI"/>
    <property type="match status" value="1"/>
</dbReference>
<dbReference type="PANTHER" id="PTHR31614:SF34">
    <property type="entry name" value="POLLEN-SPECIFIC PROTEIN C13"/>
    <property type="match status" value="1"/>
</dbReference>
<keyword evidence="3" id="KW-0732">Signal</keyword>
<evidence type="ECO:0000313" key="4">
    <source>
        <dbReference type="EMBL" id="KAJ3703186.1"/>
    </source>
</evidence>
<comment type="similarity">
    <text evidence="1">Belongs to the Ole e I family.</text>
</comment>
<gene>
    <name evidence="4" type="ORF">LUZ61_006891</name>
</gene>
<feature type="signal peptide" evidence="3">
    <location>
        <begin position="1"/>
        <end position="23"/>
    </location>
</feature>
<evidence type="ECO:0000256" key="2">
    <source>
        <dbReference type="ARBA" id="ARBA00023157"/>
    </source>
</evidence>
<reference evidence="4 5" key="1">
    <citation type="journal article" date="2022" name="Cell">
        <title>Repeat-based holocentromeres influence genome architecture and karyotype evolution.</title>
        <authorList>
            <person name="Hofstatter P.G."/>
            <person name="Thangavel G."/>
            <person name="Lux T."/>
            <person name="Neumann P."/>
            <person name="Vondrak T."/>
            <person name="Novak P."/>
            <person name="Zhang M."/>
            <person name="Costa L."/>
            <person name="Castellani M."/>
            <person name="Scott A."/>
            <person name="Toegelov H."/>
            <person name="Fuchs J."/>
            <person name="Mata-Sucre Y."/>
            <person name="Dias Y."/>
            <person name="Vanzela A.L.L."/>
            <person name="Huettel B."/>
            <person name="Almeida C.C.S."/>
            <person name="Simkova H."/>
            <person name="Souza G."/>
            <person name="Pedrosa-Harand A."/>
            <person name="Macas J."/>
            <person name="Mayer K.F.X."/>
            <person name="Houben A."/>
            <person name="Marques A."/>
        </authorList>
    </citation>
    <scope>NUCLEOTIDE SEQUENCE [LARGE SCALE GENOMIC DNA]</scope>
    <source>
        <strain evidence="4">RhyTen1mFocal</strain>
    </source>
</reference>